<proteinExistence type="predicted"/>
<dbReference type="SMART" id="SM00034">
    <property type="entry name" value="CLECT"/>
    <property type="match status" value="1"/>
</dbReference>
<dbReference type="GO" id="GO:0005891">
    <property type="term" value="C:voltage-gated calcium channel complex"/>
    <property type="evidence" value="ECO:0007669"/>
    <property type="project" value="TreeGrafter"/>
</dbReference>
<evidence type="ECO:0000259" key="2">
    <source>
        <dbReference type="PROSITE" id="PS50041"/>
    </source>
</evidence>
<dbReference type="Pfam" id="PF00059">
    <property type="entry name" value="Lectin_C"/>
    <property type="match status" value="1"/>
</dbReference>
<dbReference type="SMART" id="SM00327">
    <property type="entry name" value="VWA"/>
    <property type="match status" value="1"/>
</dbReference>
<reference evidence="4" key="1">
    <citation type="submission" date="2020-12" db="EMBL/GenBank/DDBJ databases">
        <authorList>
            <person name="Iha C."/>
        </authorList>
    </citation>
    <scope>NUCLEOTIDE SEQUENCE</scope>
</reference>
<dbReference type="Gene3D" id="3.40.50.410">
    <property type="entry name" value="von Willebrand factor, type A domain"/>
    <property type="match status" value="1"/>
</dbReference>
<dbReference type="InterPro" id="IPR002035">
    <property type="entry name" value="VWF_A"/>
</dbReference>
<dbReference type="Gene3D" id="3.10.100.10">
    <property type="entry name" value="Mannose-Binding Protein A, subunit A"/>
    <property type="match status" value="1"/>
</dbReference>
<feature type="domain" description="C-type lectin" evidence="2">
    <location>
        <begin position="523"/>
        <end position="649"/>
    </location>
</feature>
<evidence type="ECO:0000313" key="4">
    <source>
        <dbReference type="EMBL" id="CAD7697172.1"/>
    </source>
</evidence>
<dbReference type="PANTHER" id="PTHR10166">
    <property type="entry name" value="VOLTAGE-DEPENDENT CALCIUM CHANNEL SUBUNIT ALPHA-2/DELTA-RELATED"/>
    <property type="match status" value="1"/>
</dbReference>
<dbReference type="PROSITE" id="PS50234">
    <property type="entry name" value="VWFA"/>
    <property type="match status" value="1"/>
</dbReference>
<organism evidence="4 5">
    <name type="scientific">Ostreobium quekettii</name>
    <dbReference type="NCBI Taxonomy" id="121088"/>
    <lineage>
        <taxon>Eukaryota</taxon>
        <taxon>Viridiplantae</taxon>
        <taxon>Chlorophyta</taxon>
        <taxon>core chlorophytes</taxon>
        <taxon>Ulvophyceae</taxon>
        <taxon>TCBD clade</taxon>
        <taxon>Bryopsidales</taxon>
        <taxon>Ostreobineae</taxon>
        <taxon>Ostreobiaceae</taxon>
        <taxon>Ostreobium</taxon>
    </lineage>
</organism>
<dbReference type="EMBL" id="CAJHUC010000620">
    <property type="protein sequence ID" value="CAD7697172.1"/>
    <property type="molecule type" value="Genomic_DNA"/>
</dbReference>
<dbReference type="InterPro" id="IPR016187">
    <property type="entry name" value="CTDL_fold"/>
</dbReference>
<keyword evidence="1" id="KW-0732">Signal</keyword>
<evidence type="ECO:0000313" key="5">
    <source>
        <dbReference type="Proteomes" id="UP000708148"/>
    </source>
</evidence>
<protein>
    <submittedName>
        <fullName evidence="4">Uncharacterized protein</fullName>
    </submittedName>
</protein>
<dbReference type="Pfam" id="PF13519">
    <property type="entry name" value="VWA_2"/>
    <property type="match status" value="1"/>
</dbReference>
<comment type="caution">
    <text evidence="4">The sequence shown here is derived from an EMBL/GenBank/DDBJ whole genome shotgun (WGS) entry which is preliminary data.</text>
</comment>
<keyword evidence="5" id="KW-1185">Reference proteome</keyword>
<dbReference type="PROSITE" id="PS50041">
    <property type="entry name" value="C_TYPE_LECTIN_2"/>
    <property type="match status" value="1"/>
</dbReference>
<dbReference type="InterPro" id="IPR001304">
    <property type="entry name" value="C-type_lectin-like"/>
</dbReference>
<evidence type="ECO:0000256" key="1">
    <source>
        <dbReference type="SAM" id="SignalP"/>
    </source>
</evidence>
<accession>A0A8S1IU23</accession>
<dbReference type="GO" id="GO:0005245">
    <property type="term" value="F:voltage-gated calcium channel activity"/>
    <property type="evidence" value="ECO:0007669"/>
    <property type="project" value="TreeGrafter"/>
</dbReference>
<dbReference type="SUPFAM" id="SSF53300">
    <property type="entry name" value="vWA-like"/>
    <property type="match status" value="1"/>
</dbReference>
<dbReference type="CDD" id="cd00037">
    <property type="entry name" value="CLECT"/>
    <property type="match status" value="1"/>
</dbReference>
<dbReference type="Proteomes" id="UP000708148">
    <property type="component" value="Unassembled WGS sequence"/>
</dbReference>
<dbReference type="InterPro" id="IPR051173">
    <property type="entry name" value="Ca_channel_alpha-2/delta"/>
</dbReference>
<dbReference type="SUPFAM" id="SSF56436">
    <property type="entry name" value="C-type lectin-like"/>
    <property type="match status" value="1"/>
</dbReference>
<dbReference type="AlphaFoldDB" id="A0A8S1IU23"/>
<dbReference type="InterPro" id="IPR036465">
    <property type="entry name" value="vWFA_dom_sf"/>
</dbReference>
<sequence>MRRKLAAWVALMLVVAVAGVREQLDKRIQDSEDLVRKLQEMATDIYARRSSIVPDCSCSVHGCTNIIPPDAECSDLLGHSEEICGRCETRGKQLDFFQSMVRTPPGEDPEKLSAAVKESICTFQPLDKVFRETGPAGNFTWTYVATTSGVHKVYPGLAIERGFPEVDPQRPLDTCRQFDPRVRPWFNAASSGPKDVVIVLDTSESMGKALGSSGKTRWEVTRDAISRLLGTFGISDFVSVVTFNSESEALGGETTLVRANNTNIEMLRSQVMDVTPKSKTNFRKGFQTAFDVLIRSSKLANEKDIPPTSSCTKVILFLTDGEDCSINDAQSCGDSGNTEENADDVPDFIKAKQSELMALGSEGAHIFTFSMTSEADDKLAKMIACENNGSWTSISEKDDPLLKFLDYIRFLAWTRQGLDVIWSNFYIDGDGLGEMSTAVMPVYAPNIVSAVTGKNISGLLVAVVAKDVLVRHLAEDDADFKVVFDRLIERSSVCRKIEEDVCQLQVLRGEKSECPDIFPKRPCYYSGRERKYYTVELQTKLPFEEAADKCMELGGHLAEPKSAEVQAFLAGLATREGCWIGLRFDGGFRWRWSSSGEEAEPLPKADPEKSSFWASRALQEDNCAAMDRRGLRKNVFVAPCQKEMPFICEFDEMKPPDQCSGTDTLGVPVRNFSMVPPISLCGDYEEARLASIEVVNETHEVDSKTALCSLGSPEIPTEEAQCCSCCDRGTDARPCKDNPRDP</sequence>
<dbReference type="OrthoDB" id="1922840at2759"/>
<name>A0A8S1IU23_9CHLO</name>
<evidence type="ECO:0000259" key="3">
    <source>
        <dbReference type="PROSITE" id="PS50234"/>
    </source>
</evidence>
<gene>
    <name evidence="4" type="ORF">OSTQU699_LOCUS2533</name>
</gene>
<feature type="domain" description="VWFA" evidence="3">
    <location>
        <begin position="195"/>
        <end position="408"/>
    </location>
</feature>
<dbReference type="PANTHER" id="PTHR10166:SF37">
    <property type="entry name" value="STOLID, ISOFORM H"/>
    <property type="match status" value="1"/>
</dbReference>
<dbReference type="InterPro" id="IPR016186">
    <property type="entry name" value="C-type_lectin-like/link_sf"/>
</dbReference>
<feature type="signal peptide" evidence="1">
    <location>
        <begin position="1"/>
        <end position="19"/>
    </location>
</feature>
<feature type="chain" id="PRO_5035854513" evidence="1">
    <location>
        <begin position="20"/>
        <end position="742"/>
    </location>
</feature>